<evidence type="ECO:0000313" key="9">
    <source>
        <dbReference type="Proteomes" id="UP001626550"/>
    </source>
</evidence>
<evidence type="ECO:0000313" key="8">
    <source>
        <dbReference type="EMBL" id="KAL3320284.1"/>
    </source>
</evidence>
<dbReference type="Gene3D" id="3.90.1150.10">
    <property type="entry name" value="Aspartate Aminotransferase, domain 1"/>
    <property type="match status" value="1"/>
</dbReference>
<evidence type="ECO:0000256" key="3">
    <source>
        <dbReference type="ARBA" id="ARBA00022576"/>
    </source>
</evidence>
<dbReference type="PANTHER" id="PTHR43807">
    <property type="entry name" value="FI04487P"/>
    <property type="match status" value="1"/>
</dbReference>
<evidence type="ECO:0000256" key="5">
    <source>
        <dbReference type="ARBA" id="ARBA00022898"/>
    </source>
</evidence>
<dbReference type="Pfam" id="PF00155">
    <property type="entry name" value="Aminotran_1_2"/>
    <property type="match status" value="1"/>
</dbReference>
<keyword evidence="5" id="KW-0663">Pyridoxal phosphate</keyword>
<comment type="cofactor">
    <cofactor evidence="1">
        <name>pyridoxal 5'-phosphate</name>
        <dbReference type="ChEBI" id="CHEBI:597326"/>
    </cofactor>
</comment>
<gene>
    <name evidence="8" type="primary">CCBL2_1</name>
    <name evidence="8" type="ORF">Ciccas_001056</name>
</gene>
<keyword evidence="9" id="KW-1185">Reference proteome</keyword>
<dbReference type="PANTHER" id="PTHR43807:SF20">
    <property type="entry name" value="FI04487P"/>
    <property type="match status" value="1"/>
</dbReference>
<comment type="pathway">
    <text evidence="6">Amino-acid degradation; L-kynurenine degradation; kynurenate from L-kynurenine: step 1/2.</text>
</comment>
<dbReference type="InterPro" id="IPR051326">
    <property type="entry name" value="Kynurenine-oxoglutarate_AT"/>
</dbReference>
<evidence type="ECO:0000256" key="6">
    <source>
        <dbReference type="ARBA" id="ARBA00024016"/>
    </source>
</evidence>
<comment type="caution">
    <text evidence="8">The sequence shown here is derived from an EMBL/GenBank/DDBJ whole genome shotgun (WGS) entry which is preliminary data.</text>
</comment>
<organism evidence="8 9">
    <name type="scientific">Cichlidogyrus casuarinus</name>
    <dbReference type="NCBI Taxonomy" id="1844966"/>
    <lineage>
        <taxon>Eukaryota</taxon>
        <taxon>Metazoa</taxon>
        <taxon>Spiralia</taxon>
        <taxon>Lophotrochozoa</taxon>
        <taxon>Platyhelminthes</taxon>
        <taxon>Monogenea</taxon>
        <taxon>Monopisthocotylea</taxon>
        <taxon>Dactylogyridea</taxon>
        <taxon>Ancyrocephalidae</taxon>
        <taxon>Cichlidogyrus</taxon>
    </lineage>
</organism>
<dbReference type="AlphaFoldDB" id="A0ABD2QL95"/>
<dbReference type="InterPro" id="IPR015424">
    <property type="entry name" value="PyrdxlP-dep_Trfase"/>
</dbReference>
<sequence length="208" mass="22764">MSSCPGATVEPAKAMQNVPPSIWVSINQSVAKYKPVNMGQGFPDFAPPTQVLDNLAQVAKDENQLLHQYTRSMGHPRLVQVLAKLYTPFFQCSSPTKSPGTFTKEHQLDPLTNIVISGGAYGSLFTAFSALLNSGDECVVMEPNFDCYGPMILQAGGKPLYVQLRPKKGGHSSADWTLDFDQLENVVSSKKNHFIHALIPRPTFSPIK</sequence>
<dbReference type="InterPro" id="IPR004839">
    <property type="entry name" value="Aminotransferase_I/II_large"/>
</dbReference>
<dbReference type="InterPro" id="IPR015421">
    <property type="entry name" value="PyrdxlP-dep_Trfase_major"/>
</dbReference>
<evidence type="ECO:0000256" key="4">
    <source>
        <dbReference type="ARBA" id="ARBA00022679"/>
    </source>
</evidence>
<keyword evidence="3" id="KW-0032">Aminotransferase</keyword>
<dbReference type="EC" id="2.6.1.7" evidence="2"/>
<protein>
    <recommendedName>
        <fullName evidence="2">kynurenine--oxoglutarate transaminase</fullName>
        <ecNumber evidence="2">2.6.1.7</ecNumber>
    </recommendedName>
</protein>
<accession>A0ABD2QL95</accession>
<evidence type="ECO:0000259" key="7">
    <source>
        <dbReference type="Pfam" id="PF00155"/>
    </source>
</evidence>
<evidence type="ECO:0000256" key="1">
    <source>
        <dbReference type="ARBA" id="ARBA00001933"/>
    </source>
</evidence>
<dbReference type="InterPro" id="IPR015422">
    <property type="entry name" value="PyrdxlP-dep_Trfase_small"/>
</dbReference>
<reference evidence="8 9" key="1">
    <citation type="submission" date="2024-11" db="EMBL/GenBank/DDBJ databases">
        <title>Adaptive evolution of stress response genes in parasites aligns with host niche diversity.</title>
        <authorList>
            <person name="Hahn C."/>
            <person name="Resl P."/>
        </authorList>
    </citation>
    <scope>NUCLEOTIDE SEQUENCE [LARGE SCALE GENOMIC DNA]</scope>
    <source>
        <strain evidence="8">EGGRZ-B1_66</strain>
        <tissue evidence="8">Body</tissue>
    </source>
</reference>
<dbReference type="Gene3D" id="3.40.640.10">
    <property type="entry name" value="Type I PLP-dependent aspartate aminotransferase-like (Major domain)"/>
    <property type="match status" value="1"/>
</dbReference>
<keyword evidence="4" id="KW-0808">Transferase</keyword>
<proteinExistence type="predicted"/>
<evidence type="ECO:0000256" key="2">
    <source>
        <dbReference type="ARBA" id="ARBA00012751"/>
    </source>
</evidence>
<feature type="domain" description="Aminotransferase class I/classII large" evidence="7">
    <location>
        <begin position="35"/>
        <end position="193"/>
    </location>
</feature>
<dbReference type="Proteomes" id="UP001626550">
    <property type="component" value="Unassembled WGS sequence"/>
</dbReference>
<dbReference type="SUPFAM" id="SSF53383">
    <property type="entry name" value="PLP-dependent transferases"/>
    <property type="match status" value="1"/>
</dbReference>
<name>A0ABD2QL95_9PLAT</name>
<dbReference type="GO" id="GO:0016212">
    <property type="term" value="F:kynurenine-oxoglutarate transaminase activity"/>
    <property type="evidence" value="ECO:0007669"/>
    <property type="project" value="UniProtKB-EC"/>
</dbReference>
<dbReference type="EMBL" id="JBJKFK010000064">
    <property type="protein sequence ID" value="KAL3320284.1"/>
    <property type="molecule type" value="Genomic_DNA"/>
</dbReference>